<dbReference type="Proteomes" id="UP000464214">
    <property type="component" value="Chromosome"/>
</dbReference>
<evidence type="ECO:0000256" key="3">
    <source>
        <dbReference type="ARBA" id="ARBA00022729"/>
    </source>
</evidence>
<gene>
    <name evidence="5" type="ORF">GU926_03965</name>
</gene>
<dbReference type="KEGG" id="nib:GU926_03965"/>
<dbReference type="PANTHER" id="PTHR30290">
    <property type="entry name" value="PERIPLASMIC BINDING COMPONENT OF ABC TRANSPORTER"/>
    <property type="match status" value="1"/>
</dbReference>
<accession>A0A6P1NUB8</accession>
<dbReference type="Pfam" id="PF00496">
    <property type="entry name" value="SBP_bac_5"/>
    <property type="match status" value="1"/>
</dbReference>
<keyword evidence="3" id="KW-0732">Signal</keyword>
<sequence>MPVVKVKDSISYFSYQIRPEARWDDDRPVTAKDVAFSLKLLHGPLLDNERWRAQYHFIKDIQLREDNPLAFTIVASGYTPEMDLLSGDFFILPAHKYDPKGSLQALPLSLVKSKYDSLSTSPTFQALSKEINHPKVARDTAWVRGSGPYQLTSWNNGQQIILSKKANWWGNKLATTHPSFVARPTQLQFQVIPDNAAAVLALKARQVDVMDNIPLTNFLEMQKDAEFKKHFNLSGAPTYDLVFLGMNGFSKTLQDMKTRQALAHLVNIPQLIKTVQGGLATPTAGLVHPSEKQFYNSALKPVGFDPAKAQALLKEAGWQKTSAGWVKDQTKSKSPLALNLMYRGGNSEFESIALLFQQNARAIGIPITLQAIESSQISQRLQEHTYDLYLRTFVGNPFSYNLLPLLHTGSTGEDGGNVTNFGNATTDQLLEKIAKEASPATKATLLKQLQKEMQEESNMVFLFFQQNKLVVSSRFDSVIVSSLKPGYDLPKFKLKKN</sequence>
<evidence type="ECO:0000259" key="4">
    <source>
        <dbReference type="Pfam" id="PF00496"/>
    </source>
</evidence>
<feature type="domain" description="Solute-binding protein family 5" evidence="4">
    <location>
        <begin position="14"/>
        <end position="398"/>
    </location>
</feature>
<evidence type="ECO:0000313" key="5">
    <source>
        <dbReference type="EMBL" id="QHL86640.1"/>
    </source>
</evidence>
<dbReference type="SUPFAM" id="SSF53850">
    <property type="entry name" value="Periplasmic binding protein-like II"/>
    <property type="match status" value="1"/>
</dbReference>
<comment type="similarity">
    <text evidence="1">Belongs to the bacterial solute-binding protein 5 family.</text>
</comment>
<dbReference type="InterPro" id="IPR030678">
    <property type="entry name" value="Peptide/Ni-bd"/>
</dbReference>
<dbReference type="Gene3D" id="3.40.190.10">
    <property type="entry name" value="Periplasmic binding protein-like II"/>
    <property type="match status" value="1"/>
</dbReference>
<dbReference type="Gene3D" id="3.10.105.10">
    <property type="entry name" value="Dipeptide-binding Protein, Domain 3"/>
    <property type="match status" value="1"/>
</dbReference>
<dbReference type="InterPro" id="IPR000914">
    <property type="entry name" value="SBP_5_dom"/>
</dbReference>
<dbReference type="GO" id="GO:0030288">
    <property type="term" value="C:outer membrane-bounded periplasmic space"/>
    <property type="evidence" value="ECO:0007669"/>
    <property type="project" value="UniProtKB-ARBA"/>
</dbReference>
<organism evidence="5 6">
    <name type="scientific">Nibribacter ruber</name>
    <dbReference type="NCBI Taxonomy" id="2698458"/>
    <lineage>
        <taxon>Bacteria</taxon>
        <taxon>Pseudomonadati</taxon>
        <taxon>Bacteroidota</taxon>
        <taxon>Cytophagia</taxon>
        <taxon>Cytophagales</taxon>
        <taxon>Hymenobacteraceae</taxon>
        <taxon>Nibribacter</taxon>
    </lineage>
</organism>
<evidence type="ECO:0000256" key="1">
    <source>
        <dbReference type="ARBA" id="ARBA00005695"/>
    </source>
</evidence>
<keyword evidence="2" id="KW-0813">Transport</keyword>
<protein>
    <submittedName>
        <fullName evidence="5">ABC transporter substrate-binding protein</fullName>
    </submittedName>
</protein>
<proteinExistence type="inferred from homology"/>
<dbReference type="GO" id="GO:0043190">
    <property type="term" value="C:ATP-binding cassette (ABC) transporter complex"/>
    <property type="evidence" value="ECO:0007669"/>
    <property type="project" value="InterPro"/>
</dbReference>
<dbReference type="GO" id="GO:1904680">
    <property type="term" value="F:peptide transmembrane transporter activity"/>
    <property type="evidence" value="ECO:0007669"/>
    <property type="project" value="TreeGrafter"/>
</dbReference>
<dbReference type="InterPro" id="IPR039424">
    <property type="entry name" value="SBP_5"/>
</dbReference>
<dbReference type="GO" id="GO:0015833">
    <property type="term" value="P:peptide transport"/>
    <property type="evidence" value="ECO:0007669"/>
    <property type="project" value="TreeGrafter"/>
</dbReference>
<keyword evidence="6" id="KW-1185">Reference proteome</keyword>
<reference evidence="5 6" key="1">
    <citation type="submission" date="2020-01" db="EMBL/GenBank/DDBJ databases">
        <authorList>
            <person name="Kim M."/>
        </authorList>
    </citation>
    <scope>NUCLEOTIDE SEQUENCE [LARGE SCALE GENOMIC DNA]</scope>
    <source>
        <strain evidence="5 6">BT10</strain>
    </source>
</reference>
<evidence type="ECO:0000256" key="2">
    <source>
        <dbReference type="ARBA" id="ARBA00022448"/>
    </source>
</evidence>
<evidence type="ECO:0000313" key="6">
    <source>
        <dbReference type="Proteomes" id="UP000464214"/>
    </source>
</evidence>
<dbReference type="AlphaFoldDB" id="A0A6P1NUB8"/>
<dbReference type="EMBL" id="CP047897">
    <property type="protein sequence ID" value="QHL86640.1"/>
    <property type="molecule type" value="Genomic_DNA"/>
</dbReference>
<name>A0A6P1NUB8_9BACT</name>
<dbReference type="PIRSF" id="PIRSF002741">
    <property type="entry name" value="MppA"/>
    <property type="match status" value="1"/>
</dbReference>
<dbReference type="PANTHER" id="PTHR30290:SF9">
    <property type="entry name" value="OLIGOPEPTIDE-BINDING PROTEIN APPA"/>
    <property type="match status" value="1"/>
</dbReference>